<protein>
    <recommendedName>
        <fullName evidence="2">Ribosome hibernation promoting factor</fullName>
        <shortName evidence="2">HPF</shortName>
    </recommendedName>
</protein>
<keyword evidence="1 2" id="KW-0810">Translation regulation</keyword>
<accession>A0ABP6WXW0</accession>
<evidence type="ECO:0000256" key="1">
    <source>
        <dbReference type="ARBA" id="ARBA00022845"/>
    </source>
</evidence>
<dbReference type="PANTHER" id="PTHR33231">
    <property type="entry name" value="30S RIBOSOMAL PROTEIN"/>
    <property type="match status" value="1"/>
</dbReference>
<feature type="domain" description="Sigma 54 modulation/S30EA ribosomal protein C-terminal" evidence="5">
    <location>
        <begin position="178"/>
        <end position="231"/>
    </location>
</feature>
<proteinExistence type="inferred from homology"/>
<comment type="subcellular location">
    <subcellularLocation>
        <location evidence="2">Cytoplasm</location>
    </subcellularLocation>
</comment>
<dbReference type="InterPro" id="IPR050574">
    <property type="entry name" value="HPF/YfiA_ribosome-assoc"/>
</dbReference>
<organism evidence="6 7">
    <name type="scientific">Microlunatus spumicola</name>
    <dbReference type="NCBI Taxonomy" id="81499"/>
    <lineage>
        <taxon>Bacteria</taxon>
        <taxon>Bacillati</taxon>
        <taxon>Actinomycetota</taxon>
        <taxon>Actinomycetes</taxon>
        <taxon>Propionibacteriales</taxon>
        <taxon>Propionibacteriaceae</taxon>
        <taxon>Microlunatus</taxon>
    </lineage>
</organism>
<dbReference type="SUPFAM" id="SSF69754">
    <property type="entry name" value="Ribosome binding protein Y (YfiA homologue)"/>
    <property type="match status" value="1"/>
</dbReference>
<dbReference type="EMBL" id="BAAAYR010000001">
    <property type="protein sequence ID" value="GAA3557190.1"/>
    <property type="molecule type" value="Genomic_DNA"/>
</dbReference>
<reference evidence="7" key="1">
    <citation type="journal article" date="2019" name="Int. J. Syst. Evol. Microbiol.">
        <title>The Global Catalogue of Microorganisms (GCM) 10K type strain sequencing project: providing services to taxonomists for standard genome sequencing and annotation.</title>
        <authorList>
            <consortium name="The Broad Institute Genomics Platform"/>
            <consortium name="The Broad Institute Genome Sequencing Center for Infectious Disease"/>
            <person name="Wu L."/>
            <person name="Ma J."/>
        </authorList>
    </citation>
    <scope>NUCLEOTIDE SEQUENCE [LARGE SCALE GENOMIC DNA]</scope>
    <source>
        <strain evidence="7">JCM 16540</strain>
    </source>
</reference>
<dbReference type="Pfam" id="PF16321">
    <property type="entry name" value="Ribosom_S30AE_C"/>
    <property type="match status" value="1"/>
</dbReference>
<keyword evidence="7" id="KW-1185">Reference proteome</keyword>
<dbReference type="InterPro" id="IPR038416">
    <property type="entry name" value="Ribosom_S30AE_C_sf"/>
</dbReference>
<evidence type="ECO:0000256" key="3">
    <source>
        <dbReference type="SAM" id="Coils"/>
    </source>
</evidence>
<dbReference type="Gene3D" id="3.30.505.50">
    <property type="entry name" value="Sigma 54 modulation/S30EA ribosomal protein, C-terminal domain"/>
    <property type="match status" value="1"/>
</dbReference>
<dbReference type="Pfam" id="PF02482">
    <property type="entry name" value="Ribosomal_S30AE"/>
    <property type="match status" value="1"/>
</dbReference>
<evidence type="ECO:0000313" key="7">
    <source>
        <dbReference type="Proteomes" id="UP001500767"/>
    </source>
</evidence>
<feature type="coiled-coil region" evidence="3">
    <location>
        <begin position="43"/>
        <end position="77"/>
    </location>
</feature>
<dbReference type="HAMAP" id="MF_00839">
    <property type="entry name" value="HPF"/>
    <property type="match status" value="1"/>
</dbReference>
<sequence length="246" mass="27037">MASGTVAGPHPRAGSPSRRQSVTPREGEEVMDVVVKSRHCSVADEFRAVVEEKLARLEKLDDRVIRVEVEVTEERNKRQHDQAHCVEITLRSRGPVVRAEAASTDKVAALDMALDRIMAQLRKAADRKKVHRGQHTPQSLHEAAAMPLDLSVAQDDAESEAESDTRVVAGMQVQGDGPLVVREKTHTAGPMTLDQALHAMELVGHDFFLYIDADHELPSVVYRRHGYDYGVIRLETTSEGAVAAVG</sequence>
<evidence type="ECO:0000259" key="5">
    <source>
        <dbReference type="Pfam" id="PF16321"/>
    </source>
</evidence>
<evidence type="ECO:0000313" key="6">
    <source>
        <dbReference type="EMBL" id="GAA3557190.1"/>
    </source>
</evidence>
<evidence type="ECO:0000256" key="2">
    <source>
        <dbReference type="HAMAP-Rule" id="MF_00839"/>
    </source>
</evidence>
<dbReference type="CDD" id="cd00552">
    <property type="entry name" value="RaiA"/>
    <property type="match status" value="1"/>
</dbReference>
<dbReference type="Gene3D" id="3.30.160.100">
    <property type="entry name" value="Ribosome hibernation promotion factor-like"/>
    <property type="match status" value="1"/>
</dbReference>
<keyword evidence="2" id="KW-0963">Cytoplasm</keyword>
<evidence type="ECO:0000256" key="4">
    <source>
        <dbReference type="SAM" id="MobiDB-lite"/>
    </source>
</evidence>
<comment type="function">
    <text evidence="2">Required for dimerization of active 70S ribosomes into 100S ribosomes in stationary phase; 100S ribosomes are translationally inactive and sometimes present during exponential growth.</text>
</comment>
<feature type="region of interest" description="Disordered" evidence="4">
    <location>
        <begin position="1"/>
        <end position="27"/>
    </location>
</feature>
<dbReference type="InterPro" id="IPR034694">
    <property type="entry name" value="HPF_long/plastid"/>
</dbReference>
<comment type="subunit">
    <text evidence="2">Interacts with 100S ribosomes.</text>
</comment>
<dbReference type="Proteomes" id="UP001500767">
    <property type="component" value="Unassembled WGS sequence"/>
</dbReference>
<dbReference type="NCBIfam" id="TIGR00741">
    <property type="entry name" value="yfiA"/>
    <property type="match status" value="1"/>
</dbReference>
<comment type="caution">
    <text evidence="6">The sequence shown here is derived from an EMBL/GenBank/DDBJ whole genome shotgun (WGS) entry which is preliminary data.</text>
</comment>
<name>A0ABP6WXW0_9ACTN</name>
<gene>
    <name evidence="6" type="primary">raiA</name>
    <name evidence="2" type="synonym">hpf</name>
    <name evidence="6" type="ORF">GCM10022197_10500</name>
</gene>
<dbReference type="InterPro" id="IPR036567">
    <property type="entry name" value="RHF-like"/>
</dbReference>
<dbReference type="PANTHER" id="PTHR33231:SF1">
    <property type="entry name" value="30S RIBOSOMAL PROTEIN"/>
    <property type="match status" value="1"/>
</dbReference>
<dbReference type="InterPro" id="IPR032528">
    <property type="entry name" value="Ribosom_S30AE_C"/>
</dbReference>
<keyword evidence="3" id="KW-0175">Coiled coil</keyword>
<dbReference type="InterPro" id="IPR003489">
    <property type="entry name" value="RHF/RaiA"/>
</dbReference>
<comment type="similarity">
    <text evidence="2">Belongs to the HPF/YfiA ribosome-associated protein family. Long HPF subfamily.</text>
</comment>